<evidence type="ECO:0000256" key="2">
    <source>
        <dbReference type="ARBA" id="ARBA00008441"/>
    </source>
</evidence>
<evidence type="ECO:0000256" key="3">
    <source>
        <dbReference type="ARBA" id="ARBA00022729"/>
    </source>
</evidence>
<evidence type="ECO:0000256" key="5">
    <source>
        <dbReference type="SAM" id="SignalP"/>
    </source>
</evidence>
<dbReference type="RefSeq" id="WP_115175328.1">
    <property type="nucleotide sequence ID" value="NZ_UGNY01000001.1"/>
</dbReference>
<comment type="similarity">
    <text evidence="2">Belongs to the CpxP/Spy family.</text>
</comment>
<accession>A0A378J2U9</accession>
<dbReference type="EMBL" id="UGNY01000001">
    <property type="protein sequence ID" value="STX38624.1"/>
    <property type="molecule type" value="Genomic_DNA"/>
</dbReference>
<evidence type="ECO:0000256" key="1">
    <source>
        <dbReference type="ARBA" id="ARBA00004418"/>
    </source>
</evidence>
<dbReference type="PROSITE" id="PS51257">
    <property type="entry name" value="PROKAR_LIPOPROTEIN"/>
    <property type="match status" value="1"/>
</dbReference>
<dbReference type="PANTHER" id="PTHR38102">
    <property type="entry name" value="PERIPLASMIC CHAPERONE SPY"/>
    <property type="match status" value="1"/>
</dbReference>
<dbReference type="AlphaFoldDB" id="A0A378J2U9"/>
<sequence>MTKRIFTAITLAFSLFAAQTLVASTSTQVTQGCNCCVGGMGQILKALNLNADQQAKIKAIKAQLKSDTKDTWAQLDDVRGQINALIQSGQVDEAQLDSLVDKKMELLGKGIKTKIKARNQIYNVLTVEQKTQFQSLLKQQMEKRKQLFKACH</sequence>
<proteinExistence type="inferred from homology"/>
<dbReference type="GO" id="GO:0051082">
    <property type="term" value="F:unfolded protein binding"/>
    <property type="evidence" value="ECO:0007669"/>
    <property type="project" value="TreeGrafter"/>
</dbReference>
<evidence type="ECO:0000313" key="7">
    <source>
        <dbReference type="Proteomes" id="UP000254033"/>
    </source>
</evidence>
<evidence type="ECO:0000313" key="6">
    <source>
        <dbReference type="EMBL" id="STX38624.1"/>
    </source>
</evidence>
<feature type="chain" id="PRO_5016820677" evidence="5">
    <location>
        <begin position="24"/>
        <end position="152"/>
    </location>
</feature>
<dbReference type="CDD" id="cd09916">
    <property type="entry name" value="CpxP_like"/>
    <property type="match status" value="1"/>
</dbReference>
<protein>
    <submittedName>
        <fullName evidence="6">16 kD immunogenic protein</fullName>
    </submittedName>
</protein>
<dbReference type="PANTHER" id="PTHR38102:SF1">
    <property type="entry name" value="PERIPLASMIC CHAPERONE SPY"/>
    <property type="match status" value="1"/>
</dbReference>
<evidence type="ECO:0000256" key="4">
    <source>
        <dbReference type="ARBA" id="ARBA00022764"/>
    </source>
</evidence>
<gene>
    <name evidence="6" type="ORF">NCTC11978_01811</name>
</gene>
<organism evidence="6 7">
    <name type="scientific">Legionella feeleii</name>
    <dbReference type="NCBI Taxonomy" id="453"/>
    <lineage>
        <taxon>Bacteria</taxon>
        <taxon>Pseudomonadati</taxon>
        <taxon>Pseudomonadota</taxon>
        <taxon>Gammaproteobacteria</taxon>
        <taxon>Legionellales</taxon>
        <taxon>Legionellaceae</taxon>
        <taxon>Legionella</taxon>
    </lineage>
</organism>
<name>A0A378J2U9_9GAMM</name>
<feature type="signal peptide" evidence="5">
    <location>
        <begin position="1"/>
        <end position="23"/>
    </location>
</feature>
<dbReference type="Gene3D" id="1.20.120.1490">
    <property type="match status" value="1"/>
</dbReference>
<dbReference type="InterPro" id="IPR012899">
    <property type="entry name" value="LTXXQ"/>
</dbReference>
<keyword evidence="3 5" id="KW-0732">Signal</keyword>
<reference evidence="6 7" key="1">
    <citation type="submission" date="2018-06" db="EMBL/GenBank/DDBJ databases">
        <authorList>
            <consortium name="Pathogen Informatics"/>
            <person name="Doyle S."/>
        </authorList>
    </citation>
    <scope>NUCLEOTIDE SEQUENCE [LARGE SCALE GENOMIC DNA]</scope>
    <source>
        <strain evidence="6 7">NCTC11978</strain>
    </source>
</reference>
<dbReference type="InterPro" id="IPR052211">
    <property type="entry name" value="Cpx_auxiliary_protein"/>
</dbReference>
<dbReference type="GO" id="GO:0030288">
    <property type="term" value="C:outer membrane-bounded periplasmic space"/>
    <property type="evidence" value="ECO:0007669"/>
    <property type="project" value="TreeGrafter"/>
</dbReference>
<dbReference type="Pfam" id="PF07813">
    <property type="entry name" value="LTXXQ"/>
    <property type="match status" value="1"/>
</dbReference>
<keyword evidence="4" id="KW-0574">Periplasm</keyword>
<dbReference type="Proteomes" id="UP000254033">
    <property type="component" value="Unassembled WGS sequence"/>
</dbReference>
<comment type="subcellular location">
    <subcellularLocation>
        <location evidence="1">Periplasm</location>
    </subcellularLocation>
</comment>